<dbReference type="Pfam" id="PF07317">
    <property type="entry name" value="PilZN"/>
    <property type="match status" value="1"/>
</dbReference>
<evidence type="ECO:0000256" key="2">
    <source>
        <dbReference type="ARBA" id="ARBA00022741"/>
    </source>
</evidence>
<evidence type="ECO:0000313" key="8">
    <source>
        <dbReference type="Proteomes" id="UP001501671"/>
    </source>
</evidence>
<dbReference type="InterPro" id="IPR009926">
    <property type="entry name" value="T3SS_YcgR_PilZN"/>
</dbReference>
<reference evidence="8" key="1">
    <citation type="journal article" date="2019" name="Int. J. Syst. Evol. Microbiol.">
        <title>The Global Catalogue of Microorganisms (GCM) 10K type strain sequencing project: providing services to taxonomists for standard genome sequencing and annotation.</title>
        <authorList>
            <consortium name="The Broad Institute Genomics Platform"/>
            <consortium name="The Broad Institute Genome Sequencing Center for Infectious Disease"/>
            <person name="Wu L."/>
            <person name="Ma J."/>
        </authorList>
    </citation>
    <scope>NUCLEOTIDE SEQUENCE [LARGE SCALE GENOMIC DNA]</scope>
    <source>
        <strain evidence="8">JCM 17666</strain>
    </source>
</reference>
<evidence type="ECO:0000313" key="7">
    <source>
        <dbReference type="EMBL" id="GAA4337182.1"/>
    </source>
</evidence>
<protein>
    <recommendedName>
        <fullName evidence="4">Flagellar brake protein YcgR</fullName>
    </recommendedName>
    <alternativeName>
        <fullName evidence="4">Cyclic di-GMP binding protein YcgR</fullName>
    </alternativeName>
</protein>
<comment type="subunit">
    <text evidence="4">Monomer. Interacts with the flagellar basal bodies.</text>
</comment>
<dbReference type="Gene3D" id="2.40.10.220">
    <property type="entry name" value="predicted glycosyltransferase like domains"/>
    <property type="match status" value="1"/>
</dbReference>
<dbReference type="HAMAP" id="MF_01457">
    <property type="entry name" value="YcgR"/>
    <property type="match status" value="1"/>
</dbReference>
<comment type="function">
    <text evidence="4">Acts as a flagellar brake, regulating swimming and swarming in a bis-(3'-5') cyclic diguanylic acid (c-di-GMP)-dependent manner. Binds 1 c-di-GMP dimer per subunit. Increasing levels of c-di-GMP lead to decreased motility.</text>
</comment>
<keyword evidence="1 4" id="KW-0973">c-di-GMP</keyword>
<accession>A0ABP8HC23</accession>
<evidence type="ECO:0000256" key="1">
    <source>
        <dbReference type="ARBA" id="ARBA00022636"/>
    </source>
</evidence>
<dbReference type="InterPro" id="IPR012349">
    <property type="entry name" value="Split_barrel_FMN-bd"/>
</dbReference>
<dbReference type="Proteomes" id="UP001501671">
    <property type="component" value="Unassembled WGS sequence"/>
</dbReference>
<dbReference type="Pfam" id="PF07238">
    <property type="entry name" value="PilZ"/>
    <property type="match status" value="1"/>
</dbReference>
<comment type="subcellular location">
    <subcellularLocation>
        <location evidence="4">Bacterial flagellum basal body</location>
    </subcellularLocation>
</comment>
<evidence type="ECO:0000259" key="6">
    <source>
        <dbReference type="Pfam" id="PF07317"/>
    </source>
</evidence>
<dbReference type="Gene3D" id="2.30.110.10">
    <property type="entry name" value="Electron Transport, Fmn-binding Protein, Chain A"/>
    <property type="match status" value="1"/>
</dbReference>
<organism evidence="7 8">
    <name type="scientific">Pigmentiphaga soli</name>
    <dbReference type="NCBI Taxonomy" id="1007095"/>
    <lineage>
        <taxon>Bacteria</taxon>
        <taxon>Pseudomonadati</taxon>
        <taxon>Pseudomonadota</taxon>
        <taxon>Betaproteobacteria</taxon>
        <taxon>Burkholderiales</taxon>
        <taxon>Alcaligenaceae</taxon>
        <taxon>Pigmentiphaga</taxon>
    </lineage>
</organism>
<comment type="caution">
    <text evidence="7">The sequence shown here is derived from an EMBL/GenBank/DDBJ whole genome shotgun (WGS) entry which is preliminary data.</text>
</comment>
<keyword evidence="2 4" id="KW-0547">Nucleotide-binding</keyword>
<dbReference type="EMBL" id="BAABFO010000016">
    <property type="protein sequence ID" value="GAA4337182.1"/>
    <property type="molecule type" value="Genomic_DNA"/>
</dbReference>
<name>A0ABP8HC23_9BURK</name>
<dbReference type="InterPro" id="IPR009875">
    <property type="entry name" value="PilZ_domain"/>
</dbReference>
<feature type="domain" description="PilZ" evidence="5">
    <location>
        <begin position="120"/>
        <end position="231"/>
    </location>
</feature>
<proteinExistence type="inferred from homology"/>
<evidence type="ECO:0000259" key="5">
    <source>
        <dbReference type="Pfam" id="PF07238"/>
    </source>
</evidence>
<keyword evidence="8" id="KW-1185">Reference proteome</keyword>
<feature type="domain" description="Type III secretion system flagellar brake protein YcgR PilZN" evidence="6">
    <location>
        <begin position="12"/>
        <end position="118"/>
    </location>
</feature>
<evidence type="ECO:0000256" key="4">
    <source>
        <dbReference type="HAMAP-Rule" id="MF_01457"/>
    </source>
</evidence>
<dbReference type="InterPro" id="IPR023787">
    <property type="entry name" value="T3SS_YcgR"/>
</dbReference>
<sequence>MPVPYSARLNDFRISLPMEIRTLLGQMAEQNVLISLTAPRGITYTTTIWEVDRLKGTLCLGVEPSGRHLDRILAAEELLAVGYLDKVKIQFDVHDLMQVRDTDGQSVLTCRLPRELYRFQRRSHFRVRPLPTPAPVVRLRPYPESPAVELRIIDVSVSGVALLMSGRVPLSTGMQVAGADVELDADTRFVANLEVMNVSPLRQDVSSSRVGCEMSGLSAPALRALQRFINQTQKRRRAMAWADL</sequence>
<keyword evidence="3 4" id="KW-0975">Bacterial flagellum</keyword>
<comment type="similarity">
    <text evidence="4">Belongs to the YcgR family.</text>
</comment>
<gene>
    <name evidence="4" type="primary">ycgR</name>
    <name evidence="7" type="ORF">GCM10023144_32510</name>
</gene>
<evidence type="ECO:0000256" key="3">
    <source>
        <dbReference type="ARBA" id="ARBA00023143"/>
    </source>
</evidence>